<proteinExistence type="predicted"/>
<gene>
    <name evidence="1" type="ORF">ADIMK_1704</name>
</gene>
<evidence type="ECO:0000313" key="1">
    <source>
        <dbReference type="EMBL" id="KEA63969.1"/>
    </source>
</evidence>
<evidence type="ECO:0000313" key="2">
    <source>
        <dbReference type="Proteomes" id="UP000028252"/>
    </source>
</evidence>
<dbReference type="PATRIC" id="fig|1232683.4.peg.1678"/>
<dbReference type="EMBL" id="JMQN01000021">
    <property type="protein sequence ID" value="KEA63969.1"/>
    <property type="molecule type" value="Genomic_DNA"/>
</dbReference>
<organism evidence="1 2">
    <name type="scientific">Marinobacterium lacunae</name>
    <dbReference type="NCBI Taxonomy" id="1232683"/>
    <lineage>
        <taxon>Bacteria</taxon>
        <taxon>Pseudomonadati</taxon>
        <taxon>Pseudomonadota</taxon>
        <taxon>Gammaproteobacteria</taxon>
        <taxon>Oceanospirillales</taxon>
        <taxon>Oceanospirillaceae</taxon>
        <taxon>Marinobacterium</taxon>
    </lineage>
</organism>
<comment type="caution">
    <text evidence="1">The sequence shown here is derived from an EMBL/GenBank/DDBJ whole genome shotgun (WGS) entry which is preliminary data.</text>
</comment>
<reference evidence="1 2" key="1">
    <citation type="submission" date="2014-04" db="EMBL/GenBank/DDBJ databases">
        <title>Marinobacterium kochiensis sp. nov., isolated from sediment sample collected from Kochi backwaters in Kerala, India.</title>
        <authorList>
            <person name="Singh A."/>
            <person name="Pinnaka A.K."/>
        </authorList>
    </citation>
    <scope>NUCLEOTIDE SEQUENCE [LARGE SCALE GENOMIC DNA]</scope>
    <source>
        <strain evidence="1 2">AK27</strain>
    </source>
</reference>
<accession>A0A081FZL4</accession>
<sequence length="175" mass="19921">MDYEWLGVQFDDADQVIFYEFNDDAHGCLSNGICHMQWLYAEPPVDPVMTAPTALDEQAKQYKVEPGQCAVYLYLESTRPKWASMPVNIVVDGQPYGTTNHATYLFIVHPEGELRLQAYQYEKHKHDKGLKCSSGKQYYLRAREGLFTEIEGGLESVPTDMGAPEVQKRRLALPN</sequence>
<dbReference type="AlphaFoldDB" id="A0A081FZL4"/>
<name>A0A081FZL4_9GAMM</name>
<protein>
    <submittedName>
        <fullName evidence="1">Uncharacterized protein</fullName>
    </submittedName>
</protein>
<keyword evidence="2" id="KW-1185">Reference proteome</keyword>
<dbReference type="eggNOG" id="ENOG502ZTWB">
    <property type="taxonomic scope" value="Bacteria"/>
</dbReference>
<dbReference type="Proteomes" id="UP000028252">
    <property type="component" value="Unassembled WGS sequence"/>
</dbReference>